<dbReference type="Gene3D" id="3.40.50.2000">
    <property type="entry name" value="Glycogen Phosphorylase B"/>
    <property type="match status" value="2"/>
</dbReference>
<name>A0ABS7BJU7_9SPHN</name>
<dbReference type="EMBL" id="JAHXZN010000001">
    <property type="protein sequence ID" value="MBW6529892.1"/>
    <property type="molecule type" value="Genomic_DNA"/>
</dbReference>
<proteinExistence type="predicted"/>
<dbReference type="Pfam" id="PF13579">
    <property type="entry name" value="Glyco_trans_4_4"/>
    <property type="match status" value="1"/>
</dbReference>
<gene>
    <name evidence="2" type="ORF">KZ820_04025</name>
</gene>
<dbReference type="PANTHER" id="PTHR12526">
    <property type="entry name" value="GLYCOSYLTRANSFERASE"/>
    <property type="match status" value="1"/>
</dbReference>
<dbReference type="PANTHER" id="PTHR12526:SF638">
    <property type="entry name" value="SPORE COAT PROTEIN SA"/>
    <property type="match status" value="1"/>
</dbReference>
<dbReference type="GO" id="GO:0016757">
    <property type="term" value="F:glycosyltransferase activity"/>
    <property type="evidence" value="ECO:0007669"/>
    <property type="project" value="UniProtKB-KW"/>
</dbReference>
<dbReference type="Proteomes" id="UP000759103">
    <property type="component" value="Unassembled WGS sequence"/>
</dbReference>
<dbReference type="EC" id="2.4.-.-" evidence="2"/>
<sequence length="391" mass="41521">MRVLHVITGLDVGGAETMLARLLEHGRRHPHLCSEVVSLIPPGRGGARIAATGVPVADLGMSAGMPSPRALLSLARAIAVRRPDVIVAWMHHAQLAATLAAALARPWLSAPVIWNVRHSVADLAEEKPLTRLVLRTQALLSRGARAIVYNSHAAADQYRRLGFRAPDQRVIPNGFDLVAPVPREVARARLRERLGINGDDSPLIGMVARAAPMKDVPNLLRAVEIARGQGLAARVLLVGKGMDEDPALGPAAFGLPEDSVIRRGHRGDVADWLGGLDLLALSSAWGEGFPNVVGEAMLAGVPCVATDVGDSAALIGDTGAMVPPRDAAALAAALVRLGTLPATQRAALGERARERVRARHDIRDVVDRYAALYRDAARSTPTSRDWARARA</sequence>
<evidence type="ECO:0000259" key="1">
    <source>
        <dbReference type="Pfam" id="PF13579"/>
    </source>
</evidence>
<dbReference type="SUPFAM" id="SSF53756">
    <property type="entry name" value="UDP-Glycosyltransferase/glycogen phosphorylase"/>
    <property type="match status" value="1"/>
</dbReference>
<accession>A0ABS7BJU7</accession>
<reference evidence="2 3" key="1">
    <citation type="submission" date="2021-07" db="EMBL/GenBank/DDBJ databases">
        <title>Sphingomonas sp.</title>
        <authorList>
            <person name="Feng G."/>
            <person name="Li J."/>
            <person name="Pan M."/>
        </authorList>
    </citation>
    <scope>NUCLEOTIDE SEQUENCE [LARGE SCALE GENOMIC DNA]</scope>
    <source>
        <strain evidence="2 3">RRHST34</strain>
    </source>
</reference>
<dbReference type="InterPro" id="IPR028098">
    <property type="entry name" value="Glyco_trans_4-like_N"/>
</dbReference>
<feature type="domain" description="Glycosyltransferase subfamily 4-like N-terminal" evidence="1">
    <location>
        <begin position="13"/>
        <end position="174"/>
    </location>
</feature>
<organism evidence="2 3">
    <name type="scientific">Sphingomonas citri</name>
    <dbReference type="NCBI Taxonomy" id="2862499"/>
    <lineage>
        <taxon>Bacteria</taxon>
        <taxon>Pseudomonadati</taxon>
        <taxon>Pseudomonadota</taxon>
        <taxon>Alphaproteobacteria</taxon>
        <taxon>Sphingomonadales</taxon>
        <taxon>Sphingomonadaceae</taxon>
        <taxon>Sphingomonas</taxon>
    </lineage>
</organism>
<keyword evidence="2" id="KW-0328">Glycosyltransferase</keyword>
<keyword evidence="2" id="KW-0808">Transferase</keyword>
<protein>
    <submittedName>
        <fullName evidence="2">Glycosyltransferase</fullName>
        <ecNumber evidence="2">2.4.-.-</ecNumber>
    </submittedName>
</protein>
<evidence type="ECO:0000313" key="2">
    <source>
        <dbReference type="EMBL" id="MBW6529892.1"/>
    </source>
</evidence>
<evidence type="ECO:0000313" key="3">
    <source>
        <dbReference type="Proteomes" id="UP000759103"/>
    </source>
</evidence>
<keyword evidence="3" id="KW-1185">Reference proteome</keyword>
<dbReference type="Pfam" id="PF13692">
    <property type="entry name" value="Glyco_trans_1_4"/>
    <property type="match status" value="1"/>
</dbReference>
<comment type="caution">
    <text evidence="2">The sequence shown here is derived from an EMBL/GenBank/DDBJ whole genome shotgun (WGS) entry which is preliminary data.</text>
</comment>